<evidence type="ECO:0000313" key="2">
    <source>
        <dbReference type="EMBL" id="QSV46714.1"/>
    </source>
</evidence>
<keyword evidence="1" id="KW-1133">Transmembrane helix</keyword>
<dbReference type="Proteomes" id="UP000663651">
    <property type="component" value="Chromosome"/>
</dbReference>
<proteinExistence type="predicted"/>
<dbReference type="Pfam" id="PF04020">
    <property type="entry name" value="Phage_holin_4_2"/>
    <property type="match status" value="1"/>
</dbReference>
<sequence>MIGLVLKLIINAVALFAVVRLVPGITVAGTGNLFISALVLGFLNAVLRPVISFFALPVTVLTLGLFTLVVNAAVFAIAAWIVPGFGVAGVGSAILGALAFSVISFVLNMVVRPS</sequence>
<keyword evidence="1" id="KW-0812">Transmembrane</keyword>
<feature type="transmembrane region" description="Helical" evidence="1">
    <location>
        <begin position="88"/>
        <end position="111"/>
    </location>
</feature>
<keyword evidence="1" id="KW-0472">Membrane</keyword>
<keyword evidence="3" id="KW-1185">Reference proteome</keyword>
<name>A0ABX7Q5S1_9BACT</name>
<dbReference type="PANTHER" id="PTHR37309:SF1">
    <property type="entry name" value="SLR0284 PROTEIN"/>
    <property type="match status" value="1"/>
</dbReference>
<protein>
    <submittedName>
        <fullName evidence="2">Phage holin family protein</fullName>
    </submittedName>
</protein>
<accession>A0ABX7Q5S1</accession>
<feature type="transmembrane region" description="Helical" evidence="1">
    <location>
        <begin position="63"/>
        <end position="82"/>
    </location>
</feature>
<dbReference type="RefSeq" id="WP_207164493.1">
    <property type="nucleotide sequence ID" value="NZ_CP071382.1"/>
</dbReference>
<dbReference type="PANTHER" id="PTHR37309">
    <property type="entry name" value="SLR0284 PROTEIN"/>
    <property type="match status" value="1"/>
</dbReference>
<reference evidence="2 3" key="1">
    <citation type="submission" date="2021-03" db="EMBL/GenBank/DDBJ databases">
        <title>Geobacter metallireducens gen. nov. sp. nov., a microorganism capable of coupling the complete oxidation of organic compounds to the reduction of iron and other metals.</title>
        <authorList>
            <person name="Li Y."/>
        </authorList>
    </citation>
    <scope>NUCLEOTIDE SEQUENCE [LARGE SCALE GENOMIC DNA]</scope>
    <source>
        <strain evidence="2 3">Jerry-YX</strain>
    </source>
</reference>
<feature type="transmembrane region" description="Helical" evidence="1">
    <location>
        <begin position="34"/>
        <end position="56"/>
    </location>
</feature>
<dbReference type="InterPro" id="IPR007165">
    <property type="entry name" value="Phage_holin_4_2"/>
</dbReference>
<evidence type="ECO:0000256" key="1">
    <source>
        <dbReference type="SAM" id="Phobius"/>
    </source>
</evidence>
<organism evidence="2 3">
    <name type="scientific">Geobacter benzoatilyticus</name>
    <dbReference type="NCBI Taxonomy" id="2815309"/>
    <lineage>
        <taxon>Bacteria</taxon>
        <taxon>Pseudomonadati</taxon>
        <taxon>Thermodesulfobacteriota</taxon>
        <taxon>Desulfuromonadia</taxon>
        <taxon>Geobacterales</taxon>
        <taxon>Geobacteraceae</taxon>
        <taxon>Geobacter</taxon>
    </lineage>
</organism>
<dbReference type="EMBL" id="CP071382">
    <property type="protein sequence ID" value="QSV46714.1"/>
    <property type="molecule type" value="Genomic_DNA"/>
</dbReference>
<evidence type="ECO:0000313" key="3">
    <source>
        <dbReference type="Proteomes" id="UP000663651"/>
    </source>
</evidence>
<gene>
    <name evidence="2" type="ORF">JZM60_05420</name>
</gene>